<sequence length="166" mass="18541">MIKKLRKTLLTALTYLVMFVVIYTAVNLWRSPVMPDSPKLVYQNSTGQVVDVVSQSYDTPVLVYFWGSWCGVCRTTSPNVQALHADGRDVLSVAVSSGDDNELLAYMNKHGYDFYTINDQHGAVFGEWGGQVTPSFVILDDGKVAQSFTGIAPLWLLKLRLWWAGM</sequence>
<name>A0A378QRD0_9GAMM</name>
<keyword evidence="1" id="KW-0812">Transmembrane</keyword>
<dbReference type="GO" id="GO:0016491">
    <property type="term" value="F:oxidoreductase activity"/>
    <property type="evidence" value="ECO:0007669"/>
    <property type="project" value="InterPro"/>
</dbReference>
<dbReference type="Proteomes" id="UP000190777">
    <property type="component" value="Unassembled WGS sequence"/>
</dbReference>
<organism evidence="4 6">
    <name type="scientific">Moraxella equi</name>
    <dbReference type="NCBI Taxonomy" id="60442"/>
    <lineage>
        <taxon>Bacteria</taxon>
        <taxon>Pseudomonadati</taxon>
        <taxon>Pseudomonadota</taxon>
        <taxon>Gammaproteobacteria</taxon>
        <taxon>Moraxellales</taxon>
        <taxon>Moraxellaceae</taxon>
        <taxon>Moraxella</taxon>
    </lineage>
</organism>
<proteinExistence type="predicted"/>
<dbReference type="InterPro" id="IPR036249">
    <property type="entry name" value="Thioredoxin-like_sf"/>
</dbReference>
<protein>
    <submittedName>
        <fullName evidence="4">Thioredoxin-like protein slr1139</fullName>
    </submittedName>
</protein>
<dbReference type="InterPro" id="IPR013740">
    <property type="entry name" value="Redoxin"/>
</dbReference>
<dbReference type="PROSITE" id="PS51352">
    <property type="entry name" value="THIOREDOXIN_2"/>
    <property type="match status" value="1"/>
</dbReference>
<dbReference type="PANTHER" id="PTHR42852:SF17">
    <property type="entry name" value="THIOREDOXIN-LIKE PROTEIN HI_1115"/>
    <property type="match status" value="1"/>
</dbReference>
<keyword evidence="5" id="KW-1185">Reference proteome</keyword>
<dbReference type="Pfam" id="PF08534">
    <property type="entry name" value="Redoxin"/>
    <property type="match status" value="1"/>
</dbReference>
<evidence type="ECO:0000313" key="6">
    <source>
        <dbReference type="Proteomes" id="UP000254618"/>
    </source>
</evidence>
<dbReference type="PANTHER" id="PTHR42852">
    <property type="entry name" value="THIOL:DISULFIDE INTERCHANGE PROTEIN DSBE"/>
    <property type="match status" value="1"/>
</dbReference>
<evidence type="ECO:0000259" key="2">
    <source>
        <dbReference type="PROSITE" id="PS51352"/>
    </source>
</evidence>
<gene>
    <name evidence="3" type="ORF">B5J93_04560</name>
    <name evidence="4" type="ORF">NCTC11012_01685</name>
</gene>
<dbReference type="InterPro" id="IPR013766">
    <property type="entry name" value="Thioredoxin_domain"/>
</dbReference>
<feature type="domain" description="Thioredoxin" evidence="2">
    <location>
        <begin position="31"/>
        <end position="166"/>
    </location>
</feature>
<dbReference type="InterPro" id="IPR050553">
    <property type="entry name" value="Thioredoxin_ResA/DsbE_sf"/>
</dbReference>
<dbReference type="EMBL" id="MXAP01000045">
    <property type="protein sequence ID" value="OPH39143.1"/>
    <property type="molecule type" value="Genomic_DNA"/>
</dbReference>
<reference evidence="3 5" key="1">
    <citation type="submission" date="2017-03" db="EMBL/GenBank/DDBJ databases">
        <title>Draft genome sequence of Moraxella equi CCUG 4950T type strain.</title>
        <authorList>
            <person name="Salva-Serra F."/>
            <person name="Engstrom-Jakobsson H."/>
            <person name="Thorell K."/>
            <person name="Jaen-Luchoro D."/>
            <person name="Gonzales-Siles L."/>
            <person name="Karlsson R."/>
            <person name="Yazdan S."/>
            <person name="Boulund F."/>
            <person name="Johnning A."/>
            <person name="Engstrand L."/>
            <person name="Kristiansson E."/>
            <person name="Moore E."/>
        </authorList>
    </citation>
    <scope>NUCLEOTIDE SEQUENCE [LARGE SCALE GENOMIC DNA]</scope>
    <source>
        <strain evidence="3 5">CCUG 4950</strain>
    </source>
</reference>
<keyword evidence="1" id="KW-1133">Transmembrane helix</keyword>
<reference evidence="4 6" key="2">
    <citation type="submission" date="2018-06" db="EMBL/GenBank/DDBJ databases">
        <authorList>
            <consortium name="Pathogen Informatics"/>
            <person name="Doyle S."/>
        </authorList>
    </citation>
    <scope>NUCLEOTIDE SEQUENCE [LARGE SCALE GENOMIC DNA]</scope>
    <source>
        <strain evidence="4 6">NCTC11012</strain>
    </source>
</reference>
<evidence type="ECO:0000256" key="1">
    <source>
        <dbReference type="SAM" id="Phobius"/>
    </source>
</evidence>
<accession>A0A378QRD0</accession>
<dbReference type="Gene3D" id="3.40.30.10">
    <property type="entry name" value="Glutaredoxin"/>
    <property type="match status" value="1"/>
</dbReference>
<dbReference type="RefSeq" id="WP_079324997.1">
    <property type="nucleotide sequence ID" value="NZ_MXAP01000045.1"/>
</dbReference>
<evidence type="ECO:0000313" key="5">
    <source>
        <dbReference type="Proteomes" id="UP000190777"/>
    </source>
</evidence>
<keyword evidence="1" id="KW-0472">Membrane</keyword>
<dbReference type="AlphaFoldDB" id="A0A378QRD0"/>
<dbReference type="EMBL" id="UGQF01000001">
    <property type="protein sequence ID" value="STZ03437.1"/>
    <property type="molecule type" value="Genomic_DNA"/>
</dbReference>
<dbReference type="Proteomes" id="UP000254618">
    <property type="component" value="Unassembled WGS sequence"/>
</dbReference>
<evidence type="ECO:0000313" key="3">
    <source>
        <dbReference type="EMBL" id="OPH39143.1"/>
    </source>
</evidence>
<dbReference type="SUPFAM" id="SSF52833">
    <property type="entry name" value="Thioredoxin-like"/>
    <property type="match status" value="1"/>
</dbReference>
<evidence type="ECO:0000313" key="4">
    <source>
        <dbReference type="EMBL" id="STZ03437.1"/>
    </source>
</evidence>
<feature type="transmembrane region" description="Helical" evidence="1">
    <location>
        <begin position="12"/>
        <end position="29"/>
    </location>
</feature>